<evidence type="ECO:0000259" key="1">
    <source>
        <dbReference type="Pfam" id="PF23036"/>
    </source>
</evidence>
<feature type="domain" description="TRAPPC10/Trs130 N-terminal" evidence="1">
    <location>
        <begin position="19"/>
        <end position="303"/>
    </location>
</feature>
<dbReference type="GO" id="GO:0034498">
    <property type="term" value="P:early endosome to Golgi transport"/>
    <property type="evidence" value="ECO:0007669"/>
    <property type="project" value="TreeGrafter"/>
</dbReference>
<dbReference type="PANTHER" id="PTHR13251:SF3">
    <property type="entry name" value="TRAFFICKING PROTEIN PARTICLE COMPLEX SUBUNIT 10"/>
    <property type="match status" value="1"/>
</dbReference>
<gene>
    <name evidence="2" type="ORF">TELCIR_03307</name>
</gene>
<keyword evidence="3" id="KW-1185">Reference proteome</keyword>
<dbReference type="InterPro" id="IPR045126">
    <property type="entry name" value="TRAPPC10/Trs130"/>
</dbReference>
<evidence type="ECO:0000313" key="3">
    <source>
        <dbReference type="Proteomes" id="UP000230423"/>
    </source>
</evidence>
<dbReference type="GO" id="GO:0006891">
    <property type="term" value="P:intra-Golgi vesicle-mediated transport"/>
    <property type="evidence" value="ECO:0007669"/>
    <property type="project" value="TreeGrafter"/>
</dbReference>
<dbReference type="PANTHER" id="PTHR13251">
    <property type="entry name" value="EPILEPSY HOLOPROSENCEPHALY CANDIDATE 1/TMEM1"/>
    <property type="match status" value="1"/>
</dbReference>
<evidence type="ECO:0000313" key="2">
    <source>
        <dbReference type="EMBL" id="PIO74677.1"/>
    </source>
</evidence>
<name>A0A2G9UWR3_TELCI</name>
<dbReference type="GO" id="GO:0005829">
    <property type="term" value="C:cytosol"/>
    <property type="evidence" value="ECO:0007669"/>
    <property type="project" value="GOC"/>
</dbReference>
<reference evidence="2 3" key="1">
    <citation type="submission" date="2015-09" db="EMBL/GenBank/DDBJ databases">
        <title>Draft genome of the parasitic nematode Teladorsagia circumcincta isolate WARC Sus (inbred).</title>
        <authorList>
            <person name="Mitreva M."/>
        </authorList>
    </citation>
    <scope>NUCLEOTIDE SEQUENCE [LARGE SCALE GENOMIC DNA]</scope>
    <source>
        <strain evidence="2 3">S</strain>
    </source>
</reference>
<dbReference type="AlphaFoldDB" id="A0A2G9UWR3"/>
<dbReference type="OrthoDB" id="10256906at2759"/>
<sequence length="526" mass="59659">MDQKWRYDLASLLRAHKPHHVTVTCKGSDNGFIAYQNAITARFSQQPVIWKRQGKPFPYPLTFPLKFCAFDENLCFGPHMTQSDLPNIAYLHSVDEYRTSVRHNVSEWFAKVSTKSDVQWLIIIDSTRAKEKKNRTSLMEKLRHDFSKHTSRLIEVSESVEHGSFMGLVQAVQTALLAHLEILTDTWEASLISAREKYTEANWSFSSFCSSTMELARLYWSLGAFEHALQMYDDLDVHLFDIVNRMADVEAGREPRWIVALRTASVSFRSLYSSFEQPKIDCKKDHSLVAIRHFLVAQQILLSLSQYNERHRSQGAPPSLRVDFAALVLRYTNRALSIALEQSRTALMNVSTARLACWCLVVSNEALHIAGLLAEPSTVEGAAAALCGIQTHRFFSMLDLAELPESGPSETRSSLCEWLSASDDSSGSGEYFREVLQSPNNFAAQFFKAHDISSSTLMQCGRIRQAAHMGWKMAEWMRRNNRDAGALPLELRFVASLLESGTKSQAVVNVMKRIVPYLKDDIDFER</sequence>
<dbReference type="GO" id="GO:1990071">
    <property type="term" value="C:TRAPPII protein complex"/>
    <property type="evidence" value="ECO:0007669"/>
    <property type="project" value="InterPro"/>
</dbReference>
<accession>A0A2G9UWR3</accession>
<dbReference type="InterPro" id="IPR056913">
    <property type="entry name" value="TRAPPC10/Trs130_N"/>
</dbReference>
<dbReference type="Pfam" id="PF23036">
    <property type="entry name" value="TRAPPC10_1st"/>
    <property type="match status" value="1"/>
</dbReference>
<organism evidence="2 3">
    <name type="scientific">Teladorsagia circumcincta</name>
    <name type="common">Brown stomach worm</name>
    <name type="synonym">Ostertagia circumcincta</name>
    <dbReference type="NCBI Taxonomy" id="45464"/>
    <lineage>
        <taxon>Eukaryota</taxon>
        <taxon>Metazoa</taxon>
        <taxon>Ecdysozoa</taxon>
        <taxon>Nematoda</taxon>
        <taxon>Chromadorea</taxon>
        <taxon>Rhabditida</taxon>
        <taxon>Rhabditina</taxon>
        <taxon>Rhabditomorpha</taxon>
        <taxon>Strongyloidea</taxon>
        <taxon>Trichostrongylidae</taxon>
        <taxon>Teladorsagia</taxon>
    </lineage>
</organism>
<dbReference type="EMBL" id="KZ345238">
    <property type="protein sequence ID" value="PIO74677.1"/>
    <property type="molecule type" value="Genomic_DNA"/>
</dbReference>
<proteinExistence type="predicted"/>
<protein>
    <recommendedName>
        <fullName evidence="1">TRAPPC10/Trs130 N-terminal domain-containing protein</fullName>
    </recommendedName>
</protein>
<dbReference type="Proteomes" id="UP000230423">
    <property type="component" value="Unassembled WGS sequence"/>
</dbReference>